<dbReference type="Pfam" id="PF17656">
    <property type="entry name" value="ChapFlgA_N"/>
    <property type="match status" value="1"/>
</dbReference>
<reference evidence="5 6" key="1">
    <citation type="submission" date="2016-01" db="EMBL/GenBank/DDBJ databases">
        <authorList>
            <person name="Oliw E.H."/>
        </authorList>
    </citation>
    <scope>NUCLEOTIDE SEQUENCE [LARGE SCALE GENOMIC DNA]</scope>
    <source>
        <strain evidence="5">LMG 27134</strain>
    </source>
</reference>
<dbReference type="OrthoDB" id="8561436at2"/>
<proteinExistence type="predicted"/>
<dbReference type="InterPro" id="IPR041231">
    <property type="entry name" value="FlgA_N"/>
</dbReference>
<dbReference type="PANTHER" id="PTHR36307">
    <property type="entry name" value="FLAGELLA BASAL BODY P-RING FORMATION PROTEIN FLGA"/>
    <property type="match status" value="1"/>
</dbReference>
<dbReference type="InterPro" id="IPR013974">
    <property type="entry name" value="SAF"/>
</dbReference>
<evidence type="ECO:0000256" key="2">
    <source>
        <dbReference type="ARBA" id="ARBA00022729"/>
    </source>
</evidence>
<dbReference type="GO" id="GO:0044780">
    <property type="term" value="P:bacterial-type flagellum assembly"/>
    <property type="evidence" value="ECO:0007669"/>
    <property type="project" value="InterPro"/>
</dbReference>
<evidence type="ECO:0000313" key="6">
    <source>
        <dbReference type="Proteomes" id="UP000054683"/>
    </source>
</evidence>
<accession>A0A158G8U0</accession>
<keyword evidence="5" id="KW-0969">Cilium</keyword>
<organism evidence="5 6">
    <name type="scientific">Caballeronia udeis</name>
    <dbReference type="NCBI Taxonomy" id="1232866"/>
    <lineage>
        <taxon>Bacteria</taxon>
        <taxon>Pseudomonadati</taxon>
        <taxon>Pseudomonadota</taxon>
        <taxon>Betaproteobacteria</taxon>
        <taxon>Burkholderiales</taxon>
        <taxon>Burkholderiaceae</taxon>
        <taxon>Caballeronia</taxon>
    </lineage>
</organism>
<feature type="domain" description="SAF" evidence="4">
    <location>
        <begin position="389"/>
        <end position="451"/>
    </location>
</feature>
<dbReference type="InterPro" id="IPR039246">
    <property type="entry name" value="Flagellar_FlgA"/>
</dbReference>
<dbReference type="CDD" id="cd11614">
    <property type="entry name" value="SAF_CpaB_FlgA_like"/>
    <property type="match status" value="1"/>
</dbReference>
<dbReference type="Gene3D" id="3.90.1210.10">
    <property type="entry name" value="Antifreeze-like/N-acetylneuraminic acid synthase C-terminal domain"/>
    <property type="match status" value="1"/>
</dbReference>
<dbReference type="Proteomes" id="UP000054683">
    <property type="component" value="Unassembled WGS sequence"/>
</dbReference>
<dbReference type="Pfam" id="PF13144">
    <property type="entry name" value="ChapFlgA"/>
    <property type="match status" value="1"/>
</dbReference>
<keyword evidence="2" id="KW-0732">Signal</keyword>
<sequence>MHSFTAPARKPAVHRLAANGLVKARAHLADLARRVAPRGPAALCLLAFAFMTAGVTTASAQESGGGGTIMIAGPAETNPAAVVAMAKNAGMTVDANASQPASPAQPVKPQPARPLGYAAAAHAADAAMRAAALALDAHADAADASSSSADTSGLIVIPGPGESKTAKPVAAAAAVAPRLAMSPSGTGASNNAPDAGGMIEIPGNGEPKAPATTISNAAANGRAPATDPLPRVTTSSGDVMPVVVATDGSASVQNIPRVASRGFQARPIAAAPATPVAGMMPVSMRSPAPIRAPLQPAPAMAGAPNQLTQDGDSVRAAALIFLTQQAAGLPGKADITVTPVFPRGLAACSTLEPFLPAGSRLWGRTTVGVRCSGDRPWTLYLQARVSVMATYYLAARAVAPGEVLTAADLIPRDGDLTAMPQAVVTDPSQAVGAVTLSRIAAGLPLRTDMLRGAGAVVIGQTVRVVTGGAGFSISAEGSVMNNAAPGQQVRVKTAGGQIISGIVKDGSTVEIQL</sequence>
<dbReference type="GO" id="GO:0042597">
    <property type="term" value="C:periplasmic space"/>
    <property type="evidence" value="ECO:0007669"/>
    <property type="project" value="UniProtKB-SubCell"/>
</dbReference>
<name>A0A158G8U0_9BURK</name>
<keyword evidence="3" id="KW-0574">Periplasm</keyword>
<dbReference type="SMART" id="SM00858">
    <property type="entry name" value="SAF"/>
    <property type="match status" value="1"/>
</dbReference>
<comment type="subcellular location">
    <subcellularLocation>
        <location evidence="1">Periplasm</location>
    </subcellularLocation>
</comment>
<dbReference type="Gene3D" id="2.30.30.760">
    <property type="match status" value="1"/>
</dbReference>
<evidence type="ECO:0000256" key="3">
    <source>
        <dbReference type="ARBA" id="ARBA00022764"/>
    </source>
</evidence>
<dbReference type="PANTHER" id="PTHR36307:SF1">
    <property type="entry name" value="FLAGELLA BASAL BODY P-RING FORMATION PROTEIN FLGA"/>
    <property type="match status" value="1"/>
</dbReference>
<evidence type="ECO:0000313" key="5">
    <source>
        <dbReference type="EMBL" id="SAL28476.1"/>
    </source>
</evidence>
<keyword evidence="5" id="KW-0966">Cell projection</keyword>
<gene>
    <name evidence="5" type="ORF">AWB69_02213</name>
</gene>
<protein>
    <submittedName>
        <fullName evidence="5">Flagellar basal body P-ring biosynthesis protein FlgA</fullName>
    </submittedName>
</protein>
<dbReference type="EMBL" id="FCOK02000011">
    <property type="protein sequence ID" value="SAL28476.1"/>
    <property type="molecule type" value="Genomic_DNA"/>
</dbReference>
<evidence type="ECO:0000259" key="4">
    <source>
        <dbReference type="SMART" id="SM00858"/>
    </source>
</evidence>
<dbReference type="InterPro" id="IPR017585">
    <property type="entry name" value="SAF_FlgA"/>
</dbReference>
<dbReference type="AlphaFoldDB" id="A0A158G8U0"/>
<evidence type="ECO:0000256" key="1">
    <source>
        <dbReference type="ARBA" id="ARBA00004418"/>
    </source>
</evidence>
<keyword evidence="5" id="KW-0282">Flagellum</keyword>
<dbReference type="RefSeq" id="WP_062084891.1">
    <property type="nucleotide sequence ID" value="NZ_FCOK02000011.1"/>
</dbReference>
<dbReference type="NCBIfam" id="TIGR03170">
    <property type="entry name" value="flgA_cterm"/>
    <property type="match status" value="1"/>
</dbReference>